<evidence type="ECO:0000256" key="11">
    <source>
        <dbReference type="SAM" id="MobiDB-lite"/>
    </source>
</evidence>
<feature type="compositionally biased region" description="Basic and acidic residues" evidence="11">
    <location>
        <begin position="878"/>
        <end position="887"/>
    </location>
</feature>
<dbReference type="GO" id="GO:0005634">
    <property type="term" value="C:nucleus"/>
    <property type="evidence" value="ECO:0007669"/>
    <property type="project" value="UniProtKB-SubCell"/>
</dbReference>
<evidence type="ECO:0000256" key="10">
    <source>
        <dbReference type="PROSITE-ProRule" id="PRU00259"/>
    </source>
</evidence>
<feature type="region of interest" description="Disordered" evidence="11">
    <location>
        <begin position="181"/>
        <end position="254"/>
    </location>
</feature>
<evidence type="ECO:0000256" key="5">
    <source>
        <dbReference type="ARBA" id="ARBA00022490"/>
    </source>
</evidence>
<accession>A0A8C6HQT8</accession>
<reference evidence="12" key="1">
    <citation type="submission" date="2025-08" db="UniProtKB">
        <authorList>
            <consortium name="Ensembl"/>
        </authorList>
    </citation>
    <scope>IDENTIFICATION</scope>
</reference>
<dbReference type="InterPro" id="IPR000225">
    <property type="entry name" value="Armadillo"/>
</dbReference>
<feature type="compositionally biased region" description="Low complexity" evidence="11">
    <location>
        <begin position="207"/>
        <end position="218"/>
    </location>
</feature>
<dbReference type="Pfam" id="PF00514">
    <property type="entry name" value="Arm"/>
    <property type="match status" value="4"/>
</dbReference>
<feature type="region of interest" description="Disordered" evidence="11">
    <location>
        <begin position="95"/>
        <end position="123"/>
    </location>
</feature>
<proteinExistence type="inferred from homology"/>
<dbReference type="Proteomes" id="UP000694415">
    <property type="component" value="Unplaced"/>
</dbReference>
<dbReference type="GO" id="GO:0098609">
    <property type="term" value="P:cell-cell adhesion"/>
    <property type="evidence" value="ECO:0007669"/>
    <property type="project" value="InterPro"/>
</dbReference>
<keyword evidence="5" id="KW-0963">Cytoplasm</keyword>
<dbReference type="GO" id="GO:0008380">
    <property type="term" value="P:RNA splicing"/>
    <property type="evidence" value="ECO:0007669"/>
    <property type="project" value="Ensembl"/>
</dbReference>
<evidence type="ECO:0000256" key="6">
    <source>
        <dbReference type="ARBA" id="ARBA00022737"/>
    </source>
</evidence>
<feature type="compositionally biased region" description="Polar residues" evidence="11">
    <location>
        <begin position="103"/>
        <end position="115"/>
    </location>
</feature>
<comment type="similarity">
    <text evidence="4">Belongs to the beta-catenin family.</text>
</comment>
<dbReference type="SUPFAM" id="SSF48371">
    <property type="entry name" value="ARM repeat"/>
    <property type="match status" value="1"/>
</dbReference>
<sequence>MEDCNVHSAASILASVKEQEARFERLTRALEQERRHVALQLERAQQPGMSSGGMVGSGQPLPMAWQQLVLQEQSPGSQASLATMPEAPEVLEETVTVEEDPGTPTSHVSIVTSEDGTTRRTETKVTKTVKTVTTRTVRQVPLGPDGLPLLDGGPPLGSFADGPLDRHYLLRGGGPAATLSRTYHSSGGGFPDGPESRDIPSYGSLSRGLGVRPPRTGLLGPGPGDGCFTLPGRREAFPMGSESGPPSGRSLPEHFQAEPYGLEDDTRSLAADDEGGPDLEPDYSTATRRRPEYGRGLRARAFEDTADDAGELIEERPPFPAATAPLAQPERGSLGSLDRVVRRSPSVDSTRKEPRWRDPELPEVLAMLRHPVDPVKANAAAYLQHLCFENEGIKRRVRQLRGLPLLVALLDHPRAEVRRRACGALRNLSYGRDTDNKAAIRDCGGVPALVRLLRAARDNEVRELVTGTLWNLSSYEPLKMVIIDHGLQTLTHEVIVPHSGWEREPNEDSKPRDAEWTTVFKNTSGCLRNVSSDGAEARRRLRECEGLVDALLHALQSAVGRKDTDNKSVENCVCIMRNLSYHVHKEVPGADRYQEAEPGIPGSTTTSQRRRKDDASCFGGKKAKEEWFHQGKKDAEMDRNFDTLDLPKRTEAAKGFELLYQPEVVRLYLSLLTESRNFNTLEAAAGALQNLSAGNWTWATYIRATVRKERGLPVLVELLQSETDKVVRAVAIALRNLSLDQRNKDLIGSYAMTELVRNVRNAQAPTHPSAHLEEDTVVAVLNTIHEIVSDSLDNARSLLQARGVPALVALVASSQSVREAKAASHVLQTVWSYKELRGALQRDGWTKSRFQSASTAKGPKGTPSSGGFDDSTLPLVDKSLDGEKSNTRDVIPMDTLGPDGYATVDRRERRTLGSDSTGDTSEKELLRVSNSKQVPREACQENSQIVLSLIRIGGHGWSGTHLQGPGSSPYIHHQSDFSAEGVWCTHLPQRSRQGQLCLATGCLGPESLSKRICTLLLHVYGQGVYCGPLEKAASTTCVPVSWLHVPASGYIHV</sequence>
<evidence type="ECO:0000256" key="3">
    <source>
        <dbReference type="ARBA" id="ARBA00004536"/>
    </source>
</evidence>
<keyword evidence="6" id="KW-0677">Repeat</keyword>
<dbReference type="PANTHER" id="PTHR10372:SF5">
    <property type="entry name" value="SPLICING REGULATOR ARVCF"/>
    <property type="match status" value="1"/>
</dbReference>
<evidence type="ECO:0000256" key="9">
    <source>
        <dbReference type="ARBA" id="ARBA00023242"/>
    </source>
</evidence>
<dbReference type="InterPro" id="IPR011989">
    <property type="entry name" value="ARM-like"/>
</dbReference>
<feature type="region of interest" description="Disordered" evidence="11">
    <location>
        <begin position="847"/>
        <end position="929"/>
    </location>
</feature>
<protein>
    <submittedName>
        <fullName evidence="12">Armadillo repeat gene deleted in velocardiofacial syndrome</fullName>
    </submittedName>
</protein>
<dbReference type="InterPro" id="IPR016024">
    <property type="entry name" value="ARM-type_fold"/>
</dbReference>
<dbReference type="GO" id="GO:0005737">
    <property type="term" value="C:cytoplasm"/>
    <property type="evidence" value="ECO:0007669"/>
    <property type="project" value="UniProtKB-SubCell"/>
</dbReference>
<evidence type="ECO:0000313" key="12">
    <source>
        <dbReference type="Ensembl" id="ENSMSIP00000024466.1"/>
    </source>
</evidence>
<feature type="repeat" description="ARM" evidence="10">
    <location>
        <begin position="401"/>
        <end position="429"/>
    </location>
</feature>
<dbReference type="AlphaFoldDB" id="A0A8C6HQT8"/>
<dbReference type="FunFam" id="1.25.10.10:FF:000007">
    <property type="entry name" value="ARVCF, delta catenin family member"/>
    <property type="match status" value="1"/>
</dbReference>
<name>A0A8C6HQT8_MUSSI</name>
<feature type="repeat" description="ARM" evidence="10">
    <location>
        <begin position="444"/>
        <end position="487"/>
    </location>
</feature>
<evidence type="ECO:0000256" key="4">
    <source>
        <dbReference type="ARBA" id="ARBA00005462"/>
    </source>
</evidence>
<dbReference type="GO" id="GO:0005912">
    <property type="term" value="C:adherens junction"/>
    <property type="evidence" value="ECO:0007669"/>
    <property type="project" value="UniProtKB-SubCell"/>
</dbReference>
<dbReference type="GO" id="GO:0045296">
    <property type="term" value="F:cadherin binding"/>
    <property type="evidence" value="ECO:0007669"/>
    <property type="project" value="Ensembl"/>
</dbReference>
<evidence type="ECO:0000256" key="7">
    <source>
        <dbReference type="ARBA" id="ARBA00022889"/>
    </source>
</evidence>
<keyword evidence="13" id="KW-1185">Reference proteome</keyword>
<keyword evidence="8" id="KW-0965">Cell junction</keyword>
<keyword evidence="7" id="KW-0130">Cell adhesion</keyword>
<feature type="compositionally biased region" description="Acidic residues" evidence="11">
    <location>
        <begin position="271"/>
        <end position="281"/>
    </location>
</feature>
<evidence type="ECO:0000256" key="2">
    <source>
        <dbReference type="ARBA" id="ARBA00004496"/>
    </source>
</evidence>
<organism evidence="12 13">
    <name type="scientific">Mus spicilegus</name>
    <name type="common">Mound-building mouse</name>
    <dbReference type="NCBI Taxonomy" id="10103"/>
    <lineage>
        <taxon>Eukaryota</taxon>
        <taxon>Metazoa</taxon>
        <taxon>Chordata</taxon>
        <taxon>Craniata</taxon>
        <taxon>Vertebrata</taxon>
        <taxon>Euteleostomi</taxon>
        <taxon>Mammalia</taxon>
        <taxon>Eutheria</taxon>
        <taxon>Euarchontoglires</taxon>
        <taxon>Glires</taxon>
        <taxon>Rodentia</taxon>
        <taxon>Myomorpha</taxon>
        <taxon>Muroidea</taxon>
        <taxon>Muridae</taxon>
        <taxon>Murinae</taxon>
        <taxon>Mus</taxon>
        <taxon>Mus</taxon>
    </lineage>
</organism>
<feature type="repeat" description="ARM" evidence="10">
    <location>
        <begin position="710"/>
        <end position="747"/>
    </location>
</feature>
<dbReference type="SMART" id="SM00185">
    <property type="entry name" value="ARM"/>
    <property type="match status" value="6"/>
</dbReference>
<evidence type="ECO:0000256" key="1">
    <source>
        <dbReference type="ARBA" id="ARBA00004123"/>
    </source>
</evidence>
<keyword evidence="9" id="KW-0539">Nucleus</keyword>
<evidence type="ECO:0000313" key="13">
    <source>
        <dbReference type="Proteomes" id="UP000694415"/>
    </source>
</evidence>
<dbReference type="PROSITE" id="PS50176">
    <property type="entry name" value="ARM_REPEAT"/>
    <property type="match status" value="3"/>
</dbReference>
<reference evidence="12" key="2">
    <citation type="submission" date="2025-09" db="UniProtKB">
        <authorList>
            <consortium name="Ensembl"/>
        </authorList>
    </citation>
    <scope>IDENTIFICATION</scope>
</reference>
<dbReference type="GeneTree" id="ENSGT00940000157027"/>
<dbReference type="GO" id="GO:0005886">
    <property type="term" value="C:plasma membrane"/>
    <property type="evidence" value="ECO:0007669"/>
    <property type="project" value="Ensembl"/>
</dbReference>
<dbReference type="PANTHER" id="PTHR10372">
    <property type="entry name" value="PLAKOPHILLIN-RELATED"/>
    <property type="match status" value="1"/>
</dbReference>
<comment type="subcellular location">
    <subcellularLocation>
        <location evidence="3">Cell junction</location>
        <location evidence="3">Adherens junction</location>
    </subcellularLocation>
    <subcellularLocation>
        <location evidence="2">Cytoplasm</location>
    </subcellularLocation>
    <subcellularLocation>
        <location evidence="1">Nucleus</location>
    </subcellularLocation>
</comment>
<feature type="region of interest" description="Disordered" evidence="11">
    <location>
        <begin position="267"/>
        <end position="288"/>
    </location>
</feature>
<feature type="region of interest" description="Disordered" evidence="11">
    <location>
        <begin position="590"/>
        <end position="618"/>
    </location>
</feature>
<dbReference type="Gene3D" id="1.25.10.10">
    <property type="entry name" value="Leucine-rich Repeat Variant"/>
    <property type="match status" value="1"/>
</dbReference>
<evidence type="ECO:0000256" key="8">
    <source>
        <dbReference type="ARBA" id="ARBA00022949"/>
    </source>
</evidence>
<dbReference type="Ensembl" id="ENSMSIT00000030873.1">
    <property type="protein sequence ID" value="ENSMSIP00000024466.1"/>
    <property type="gene ID" value="ENSMSIG00000020598.1"/>
</dbReference>
<dbReference type="InterPro" id="IPR028435">
    <property type="entry name" value="Plakophilin/d_Catenin"/>
</dbReference>